<sequence length="291" mass="32130">MALKEEIFKQDTTLFNVLDENEVTEIKLIQSAVTDVQTQVDQQKLQLDGLAKVVDNNQSRNEEQFVNINTMLVTANTEIDKLKTTTASLTTDVDSLIIAVTEMSNSTQSGFDALNKRVNQLESVVTINTDKIASLGETLTTIEEKQEDIERSLESANDEIGELQELVDDNDSAITALTTRVTALEANKASPWILKGNNYRIKYYLTNGTVRTSTLYAFENVYYNTPAKVAPTSTWTFTTNITITSLVSAYPYDGVPVPKSVPMRFNGSYATGNNTFESIAGSSGVIYDIID</sequence>
<feature type="domain" description="Nucleoporin NSP1-like C-terminal" evidence="2">
    <location>
        <begin position="92"/>
        <end position="184"/>
    </location>
</feature>
<name>A0A2S0S4M8_NORAV</name>
<protein>
    <recommendedName>
        <fullName evidence="2">Nucleoporin NSP1-like C-terminal domain-containing protein</fullName>
    </recommendedName>
</protein>
<keyword evidence="1" id="KW-0175">Coiled coil</keyword>
<dbReference type="EMBL" id="MF893254">
    <property type="protein sequence ID" value="AWA82261.1"/>
    <property type="molecule type" value="Genomic_RNA"/>
</dbReference>
<dbReference type="InterPro" id="IPR007758">
    <property type="entry name" value="Nucleoporin_NSP1_C"/>
</dbReference>
<evidence type="ECO:0000256" key="1">
    <source>
        <dbReference type="SAM" id="Coils"/>
    </source>
</evidence>
<evidence type="ECO:0000313" key="3">
    <source>
        <dbReference type="EMBL" id="AWA82261.1"/>
    </source>
</evidence>
<feature type="coiled-coil region" evidence="1">
    <location>
        <begin position="139"/>
        <end position="166"/>
    </location>
</feature>
<reference evidence="3" key="1">
    <citation type="journal article" date="2018" name="Virus Evol.">
        <title>The virome of Drosophila suzukii, an invasive pest of soft fruit.</title>
        <authorList>
            <person name="Medd N.C."/>
            <person name="Fellous S."/>
            <person name="Waldron F.M."/>
            <person name="Xuereb A."/>
            <person name="Nakai M."/>
            <person name="Cross J.V."/>
            <person name="Obbard D.J."/>
        </authorList>
    </citation>
    <scope>NUCLEOTIDE SEQUENCE</scope>
    <source>
        <strain evidence="3">Jap1</strain>
    </source>
</reference>
<organism evidence="3">
    <name type="scientific">Nora virus</name>
    <dbReference type="NCBI Taxonomy" id="3071212"/>
    <lineage>
        <taxon>Viruses</taxon>
        <taxon>Riboviria</taxon>
        <taxon>Orthornavirae</taxon>
        <taxon>Pisuviricota</taxon>
        <taxon>Pisoniviricetes</taxon>
        <taxon>Picornavirales</taxon>
        <taxon>Noraviridae</taxon>
        <taxon>Orthonoravirus</taxon>
        <taxon>Orthonoravirus melanogastri</taxon>
    </lineage>
</organism>
<accession>A0A2S0S4M8</accession>
<organismHost>
    <name type="scientific">Drosophila melanogaster</name>
    <name type="common">Fruit fly</name>
    <dbReference type="NCBI Taxonomy" id="7227"/>
</organismHost>
<dbReference type="Gene3D" id="1.10.287.1490">
    <property type="match status" value="1"/>
</dbReference>
<proteinExistence type="predicted"/>
<evidence type="ECO:0000259" key="2">
    <source>
        <dbReference type="Pfam" id="PF05064"/>
    </source>
</evidence>
<dbReference type="Pfam" id="PF05064">
    <property type="entry name" value="Nsp1_C"/>
    <property type="match status" value="1"/>
</dbReference>